<dbReference type="InterPro" id="IPR029053">
    <property type="entry name" value="Viral_coat"/>
</dbReference>
<keyword evidence="10" id="KW-0449">Lipoprotein</keyword>
<dbReference type="GO" id="GO:0046718">
    <property type="term" value="P:symbiont entry into host cell"/>
    <property type="evidence" value="ECO:0007669"/>
    <property type="project" value="UniProtKB-KW"/>
</dbReference>
<dbReference type="GO" id="GO:0044423">
    <property type="term" value="C:virion component"/>
    <property type="evidence" value="ECO:0007669"/>
    <property type="project" value="UniProtKB-KW"/>
</dbReference>
<dbReference type="EMBL" id="JN867771">
    <property type="protein sequence ID" value="AFJ04549.1"/>
    <property type="molecule type" value="Genomic_RNA"/>
</dbReference>
<accession>A0A7G0TA04</accession>
<keyword evidence="9" id="KW-1035">Host cytoplasm</keyword>
<protein>
    <recommendedName>
        <fullName evidence="3">Genome polyprotein</fullName>
    </recommendedName>
</protein>
<proteinExistence type="predicted"/>
<dbReference type="SUPFAM" id="SSF88633">
    <property type="entry name" value="Positive stranded ssRNA viruses"/>
    <property type="match status" value="1"/>
</dbReference>
<keyword evidence="11" id="KW-1160">Virus entry into host cell</keyword>
<dbReference type="InterPro" id="IPR033703">
    <property type="entry name" value="Rhv-like"/>
</dbReference>
<evidence type="ECO:0000256" key="5">
    <source>
        <dbReference type="ARBA" id="ARBA00022706"/>
    </source>
</evidence>
<evidence type="ECO:0000256" key="1">
    <source>
        <dbReference type="ARBA" id="ARBA00004192"/>
    </source>
</evidence>
<evidence type="ECO:0000256" key="2">
    <source>
        <dbReference type="ARBA" id="ARBA00004328"/>
    </source>
</evidence>
<sequence length="302" mass="33030">ILDLQSTFNFVVPFISASDFRYNQVAIASALNSDGWLTVWLMNPLTYPPSTPGTQQIVVMLSGGKDFSYRLPISPGFAEGLGSDPHDNMECGQVENKDASMFAGHSVSLPTPHTLCSFFYDRYRFVGIVYSVNRNSPNLQNPIDSDGKVKNLASYYYSEDYRPQPEVALGLTPVPNLNGVPLSSFLNARATSSGKLLRLVKGDPQLYYCCPFTYVKFDLEFTVVPPLGSTSDYTVHWYPPGAPLDKKEIMVGMTSTGSALGDNGENLSSAHLSYNPSFSARAPAKVSAVIPFCLPTSLMPLY</sequence>
<dbReference type="GO" id="GO:0019062">
    <property type="term" value="P:virion attachment to host cell"/>
    <property type="evidence" value="ECO:0007669"/>
    <property type="project" value="UniProtKB-KW"/>
</dbReference>
<evidence type="ECO:0000256" key="11">
    <source>
        <dbReference type="ARBA" id="ARBA00023296"/>
    </source>
</evidence>
<evidence type="ECO:0000256" key="4">
    <source>
        <dbReference type="ARBA" id="ARBA00022581"/>
    </source>
</evidence>
<evidence type="ECO:0000256" key="6">
    <source>
        <dbReference type="ARBA" id="ARBA00022707"/>
    </source>
</evidence>
<dbReference type="Pfam" id="PF22663">
    <property type="entry name" value="Rhv_5"/>
    <property type="match status" value="1"/>
</dbReference>
<evidence type="ECO:0000256" key="3">
    <source>
        <dbReference type="ARBA" id="ARBA00020107"/>
    </source>
</evidence>
<organism evidence="13 14">
    <name type="scientific">cosavirus A5</name>
    <dbReference type="NCBI Taxonomy" id="2757773"/>
    <lineage>
        <taxon>Viruses</taxon>
        <taxon>Riboviria</taxon>
        <taxon>Orthornavirae</taxon>
        <taxon>Pisuviricota</taxon>
        <taxon>Pisoniviricetes</taxon>
        <taxon>Picornavirales</taxon>
        <taxon>Picornaviridae</taxon>
        <taxon>Caphthovirinae</taxon>
        <taxon>Cosavirus</taxon>
        <taxon>Cosavirus asiani</taxon>
        <taxon>Cosavirus A</taxon>
    </lineage>
</organism>
<dbReference type="CDD" id="cd00205">
    <property type="entry name" value="rhv_like"/>
    <property type="match status" value="1"/>
</dbReference>
<keyword evidence="7" id="KW-1161">Viral attachment to host cell</keyword>
<evidence type="ECO:0000313" key="14">
    <source>
        <dbReference type="Proteomes" id="UP000327159"/>
    </source>
</evidence>
<keyword evidence="6" id="KW-0519">Myristate</keyword>
<comment type="subcellular location">
    <subcellularLocation>
        <location evidence="1">Host cytoplasm</location>
    </subcellularLocation>
    <subcellularLocation>
        <location evidence="2">Virion</location>
    </subcellularLocation>
</comment>
<evidence type="ECO:0000256" key="7">
    <source>
        <dbReference type="ARBA" id="ARBA00022804"/>
    </source>
</evidence>
<evidence type="ECO:0000256" key="8">
    <source>
        <dbReference type="ARBA" id="ARBA00022844"/>
    </source>
</evidence>
<evidence type="ECO:0000256" key="9">
    <source>
        <dbReference type="ARBA" id="ARBA00023200"/>
    </source>
</evidence>
<feature type="non-terminal residue" evidence="13">
    <location>
        <position position="1"/>
    </location>
</feature>
<keyword evidence="8" id="KW-0946">Virion</keyword>
<evidence type="ECO:0000313" key="13">
    <source>
        <dbReference type="EMBL" id="AFJ04549.1"/>
    </source>
</evidence>
<dbReference type="Proteomes" id="UP000327159">
    <property type="component" value="Segment"/>
</dbReference>
<feature type="non-terminal residue" evidence="13">
    <location>
        <position position="302"/>
    </location>
</feature>
<dbReference type="GO" id="GO:0043657">
    <property type="term" value="C:host cell"/>
    <property type="evidence" value="ECO:0007669"/>
    <property type="project" value="UniProtKB-SubCell"/>
</dbReference>
<dbReference type="InterPro" id="IPR059138">
    <property type="entry name" value="Pico_VP1"/>
</dbReference>
<dbReference type="Gene3D" id="2.60.120.20">
    <property type="match status" value="2"/>
</dbReference>
<reference evidence="13 14" key="1">
    <citation type="journal article" date="2012" name="PLoS ONE">
        <title>Genetic diversity of the genus cosavirus in the family picornaviridae: a new species, recombination, and 26 new genotypes.</title>
        <authorList>
            <person name="Kapusinszky B."/>
            <person name="Phan T.G."/>
            <person name="Kapoor A."/>
            <person name="Delwart E.L."/>
        </authorList>
    </citation>
    <scope>NUCLEOTIDE SEQUENCE [LARGE SCALE GENOMIC DNA]</scope>
    <source>
        <strain evidence="13 14">NG6</strain>
    </source>
</reference>
<keyword evidence="4" id="KW-0945">Host-virus interaction</keyword>
<feature type="domain" description="Picornavirus capsid VP1" evidence="12">
    <location>
        <begin position="88"/>
        <end position="300"/>
    </location>
</feature>
<evidence type="ECO:0000256" key="10">
    <source>
        <dbReference type="ARBA" id="ARBA00023288"/>
    </source>
</evidence>
<name>A0A7G0TA04_9PICO</name>
<keyword evidence="5" id="KW-0167">Capsid protein</keyword>
<evidence type="ECO:0000259" key="12">
    <source>
        <dbReference type="Pfam" id="PF22663"/>
    </source>
</evidence>
<keyword evidence="5" id="KW-1143">T=pseudo3 icosahedral capsid protein</keyword>